<dbReference type="InterPro" id="IPR052394">
    <property type="entry name" value="LRR-containing"/>
</dbReference>
<feature type="domain" description="F-box" evidence="1">
    <location>
        <begin position="1"/>
        <end position="48"/>
    </location>
</feature>
<organism evidence="2 3">
    <name type="scientific">Rotaria socialis</name>
    <dbReference type="NCBI Taxonomy" id="392032"/>
    <lineage>
        <taxon>Eukaryota</taxon>
        <taxon>Metazoa</taxon>
        <taxon>Spiralia</taxon>
        <taxon>Gnathifera</taxon>
        <taxon>Rotifera</taxon>
        <taxon>Eurotatoria</taxon>
        <taxon>Bdelloidea</taxon>
        <taxon>Philodinida</taxon>
        <taxon>Philodinidae</taxon>
        <taxon>Rotaria</taxon>
    </lineage>
</organism>
<dbReference type="PANTHER" id="PTHR24114:SF2">
    <property type="entry name" value="F-BOX DOMAIN-CONTAINING PROTEIN-RELATED"/>
    <property type="match status" value="1"/>
</dbReference>
<accession>A0A818E9R3</accession>
<dbReference type="InterPro" id="IPR001810">
    <property type="entry name" value="F-box_dom"/>
</dbReference>
<dbReference type="EMBL" id="CAJNYU010001684">
    <property type="protein sequence ID" value="CAF3456337.1"/>
    <property type="molecule type" value="Genomic_DNA"/>
</dbReference>
<dbReference type="PANTHER" id="PTHR24114">
    <property type="entry name" value="LEUCINE RICH REPEAT FAMILY PROTEIN"/>
    <property type="match status" value="1"/>
</dbReference>
<proteinExistence type="predicted"/>
<dbReference type="SUPFAM" id="SSF81383">
    <property type="entry name" value="F-box domain"/>
    <property type="match status" value="1"/>
</dbReference>
<comment type="caution">
    <text evidence="2">The sequence shown here is derived from an EMBL/GenBank/DDBJ whole genome shotgun (WGS) entry which is preliminary data.</text>
</comment>
<dbReference type="SMART" id="SM00368">
    <property type="entry name" value="LRR_RI"/>
    <property type="match status" value="15"/>
</dbReference>
<dbReference type="InterPro" id="IPR001611">
    <property type="entry name" value="Leu-rich_rpt"/>
</dbReference>
<reference evidence="2" key="1">
    <citation type="submission" date="2021-02" db="EMBL/GenBank/DDBJ databases">
        <authorList>
            <person name="Nowell W R."/>
        </authorList>
    </citation>
    <scope>NUCLEOTIDE SEQUENCE</scope>
</reference>
<evidence type="ECO:0000313" key="2">
    <source>
        <dbReference type="EMBL" id="CAF3456337.1"/>
    </source>
</evidence>
<protein>
    <recommendedName>
        <fullName evidence="1">F-box domain-containing protein</fullName>
    </recommendedName>
</protein>
<evidence type="ECO:0000313" key="3">
    <source>
        <dbReference type="Proteomes" id="UP000663869"/>
    </source>
</evidence>
<dbReference type="InterPro" id="IPR036047">
    <property type="entry name" value="F-box-like_dom_sf"/>
</dbReference>
<evidence type="ECO:0000259" key="1">
    <source>
        <dbReference type="PROSITE" id="PS50181"/>
    </source>
</evidence>
<dbReference type="SUPFAM" id="SSF52047">
    <property type="entry name" value="RNI-like"/>
    <property type="match status" value="4"/>
</dbReference>
<gene>
    <name evidence="2" type="ORF">FME351_LOCUS13760</name>
</gene>
<dbReference type="Pfam" id="PF00646">
    <property type="entry name" value="F-box"/>
    <property type="match status" value="1"/>
</dbReference>
<dbReference type="Gene3D" id="3.80.10.10">
    <property type="entry name" value="Ribonuclease Inhibitor"/>
    <property type="match status" value="6"/>
</dbReference>
<name>A0A818E9R3_9BILA</name>
<dbReference type="InterPro" id="IPR032675">
    <property type="entry name" value="LRR_dom_sf"/>
</dbReference>
<dbReference type="Proteomes" id="UP000663869">
    <property type="component" value="Unassembled WGS sequence"/>
</dbReference>
<dbReference type="PROSITE" id="PS50181">
    <property type="entry name" value="FBOX"/>
    <property type="match status" value="1"/>
</dbReference>
<dbReference type="AlphaFoldDB" id="A0A818E9R3"/>
<dbReference type="Pfam" id="PF13516">
    <property type="entry name" value="LRR_6"/>
    <property type="match status" value="11"/>
</dbReference>
<sequence>MSLVTLPVEIFYCILDHLDICSILISLRRVCRRLHTITDTYNRYELDLSSIRQRYIKLIASIIRAENIIGLILSNKASINTTFDFFLLHSDIHEFPKLRSLTLNKFTDYDLDCALQTFASCPLNSLSIDVCSGWHDKIAVLVTSAVIQFKLRKLILKNFSYWTQCISWSNDCNLNYLSLEKCTYSQYQMILGNLRYLKTLVIRDCIIDDCDEVIFTSYSQLLSLTINDCHLSMSDIEFLVAQTPSLMYLKICSRWRAFDSAFDGFSWEQFIKINISSLAKFVFFFSCSLHNNDIMGNIDSLIDLFRTPFWLNEKRWFITCDYYIQRKIINLYTTPMCIKKGDILFQSFINSSSPCITIRWIVSSTDECCLPILSWTDGTFDINATEILITLNIDKNCIGHKGAEYIADALKTNKSIVDMSMAGNHIGDLGVEFIANAMQFNTTLTTLDLQQNQIGEEGGKNLFNALGKNQTLIKFNLIGNPCSQANTLDMITLIKNDKMIASIDLQSRRIKGEDAKYLADALINNEKITSLNLNHSEIQDQGLKYFVDVLRNDKTIEILSLHSNQITTNGTQSIAKALARNTVLKELDLSNNIIRDKGVEAFIEVLQNHASMAKINFFGNLAANYLKVLANIVMPQTRSETNVMMNSKCIGIQKIQYLAKALVFAKSLTVLDLDDNKLGDDGVRRISQALTNSKMLTVLKLQKNSISTVGVQYLVPVLHNIPVISKLYLANNRIDDEGAKHIASLLQTNTTLTVITLEGNAIGSAGAQYLSDALLNNTTVTAIDLTNSGIGDTGAQYLADLLRENSNITELLLGSNHISDEGAKYLADVLQNNAIFNRLSLHGNESSLCTLVEIFLTAPRDQVRTELNVAEKRIGDEEVQFLVDVLANNTTIMNIDLAKNNIGVDGAKYMGDLLQNDKTLLTLNLQSNEVGDEGAKYLANGLRKNTTLQRLDLRENTIGPLGAQCLADALCENIVGRVAILFCMHDFFANTSR</sequence>